<keyword evidence="5 6" id="KW-0472">Membrane</keyword>
<gene>
    <name evidence="8" type="primary">yycB</name>
    <name evidence="8" type="ORF">J43TS3_10740</name>
</gene>
<dbReference type="PROSITE" id="PS50850">
    <property type="entry name" value="MFS"/>
    <property type="match status" value="1"/>
</dbReference>
<keyword evidence="4 6" id="KW-1133">Transmembrane helix</keyword>
<reference evidence="8" key="1">
    <citation type="submission" date="2021-03" db="EMBL/GenBank/DDBJ databases">
        <title>Antimicrobial resistance genes in bacteria isolated from Japanese honey, and their potential for conferring macrolide and lincosamide resistance in the American foulbrood pathogen Paenibacillus larvae.</title>
        <authorList>
            <person name="Okamoto M."/>
            <person name="Kumagai M."/>
            <person name="Kanamori H."/>
            <person name="Takamatsu D."/>
        </authorList>
    </citation>
    <scope>NUCLEOTIDE SEQUENCE</scope>
    <source>
        <strain evidence="8">J43TS3</strain>
    </source>
</reference>
<dbReference type="EMBL" id="BORP01000001">
    <property type="protein sequence ID" value="GIO26463.1"/>
    <property type="molecule type" value="Genomic_DNA"/>
</dbReference>
<dbReference type="InterPro" id="IPR020846">
    <property type="entry name" value="MFS_dom"/>
</dbReference>
<dbReference type="AlphaFoldDB" id="A0A919X9C2"/>
<keyword evidence="2" id="KW-0813">Transport</keyword>
<accession>A0A919X9C2</accession>
<feature type="transmembrane region" description="Helical" evidence="6">
    <location>
        <begin position="84"/>
        <end position="101"/>
    </location>
</feature>
<feature type="transmembrane region" description="Helical" evidence="6">
    <location>
        <begin position="255"/>
        <end position="277"/>
    </location>
</feature>
<feature type="transmembrane region" description="Helical" evidence="6">
    <location>
        <begin position="213"/>
        <end position="235"/>
    </location>
</feature>
<organism evidence="8 9">
    <name type="scientific">Ornithinibacillus bavariensis</name>
    <dbReference type="NCBI Taxonomy" id="545502"/>
    <lineage>
        <taxon>Bacteria</taxon>
        <taxon>Bacillati</taxon>
        <taxon>Bacillota</taxon>
        <taxon>Bacilli</taxon>
        <taxon>Bacillales</taxon>
        <taxon>Bacillaceae</taxon>
        <taxon>Ornithinibacillus</taxon>
    </lineage>
</organism>
<evidence type="ECO:0000256" key="6">
    <source>
        <dbReference type="SAM" id="Phobius"/>
    </source>
</evidence>
<evidence type="ECO:0000259" key="7">
    <source>
        <dbReference type="PROSITE" id="PS50850"/>
    </source>
</evidence>
<feature type="transmembrane region" description="Helical" evidence="6">
    <location>
        <begin position="351"/>
        <end position="367"/>
    </location>
</feature>
<feature type="transmembrane region" description="Helical" evidence="6">
    <location>
        <begin position="12"/>
        <end position="29"/>
    </location>
</feature>
<feature type="transmembrane region" description="Helical" evidence="6">
    <location>
        <begin position="137"/>
        <end position="160"/>
    </location>
</feature>
<dbReference type="SUPFAM" id="SSF103473">
    <property type="entry name" value="MFS general substrate transporter"/>
    <property type="match status" value="1"/>
</dbReference>
<evidence type="ECO:0000256" key="1">
    <source>
        <dbReference type="ARBA" id="ARBA00004651"/>
    </source>
</evidence>
<feature type="transmembrane region" description="Helical" evidence="6">
    <location>
        <begin position="373"/>
        <end position="394"/>
    </location>
</feature>
<feature type="transmembrane region" description="Helical" evidence="6">
    <location>
        <begin position="308"/>
        <end position="331"/>
    </location>
</feature>
<dbReference type="Proteomes" id="UP000676917">
    <property type="component" value="Unassembled WGS sequence"/>
</dbReference>
<dbReference type="PANTHER" id="PTHR23523:SF2">
    <property type="entry name" value="2-NITROIMIDAZOLE TRANSPORTER"/>
    <property type="match status" value="1"/>
</dbReference>
<proteinExistence type="predicted"/>
<dbReference type="InterPro" id="IPR036259">
    <property type="entry name" value="MFS_trans_sf"/>
</dbReference>
<evidence type="ECO:0000256" key="4">
    <source>
        <dbReference type="ARBA" id="ARBA00022989"/>
    </source>
</evidence>
<dbReference type="RefSeq" id="WP_244853356.1">
    <property type="nucleotide sequence ID" value="NZ_BORP01000001.1"/>
</dbReference>
<feature type="transmembrane region" description="Helical" evidence="6">
    <location>
        <begin position="49"/>
        <end position="72"/>
    </location>
</feature>
<dbReference type="InterPro" id="IPR011701">
    <property type="entry name" value="MFS"/>
</dbReference>
<keyword evidence="9" id="KW-1185">Reference proteome</keyword>
<feature type="domain" description="Major facilitator superfamily (MFS) profile" evidence="7">
    <location>
        <begin position="14"/>
        <end position="400"/>
    </location>
</feature>
<feature type="transmembrane region" description="Helical" evidence="6">
    <location>
        <begin position="284"/>
        <end position="302"/>
    </location>
</feature>
<feature type="transmembrane region" description="Helical" evidence="6">
    <location>
        <begin position="172"/>
        <end position="192"/>
    </location>
</feature>
<evidence type="ECO:0000313" key="9">
    <source>
        <dbReference type="Proteomes" id="UP000676917"/>
    </source>
</evidence>
<dbReference type="Gene3D" id="1.20.1250.20">
    <property type="entry name" value="MFS general substrate transporter like domains"/>
    <property type="match status" value="2"/>
</dbReference>
<dbReference type="GO" id="GO:0005886">
    <property type="term" value="C:plasma membrane"/>
    <property type="evidence" value="ECO:0007669"/>
    <property type="project" value="UniProtKB-SubCell"/>
</dbReference>
<name>A0A919X9C2_9BACI</name>
<sequence length="400" mass="43308">MDLNQQHVQEDQLYKFMLIAGIIIVSFNLRPAITSVGPLITTIRDDIGLTNWSAGLLTSLPLLAFAFMSPIAAKLGNRFSNERTMLWGLMILTIGISLRSISMIFLLVVGTILVGIGIAVCNVLLPGVIKEKFPLKVGLMTSVYSTGMGTFAALASGLSVPLASGFKLGWNLALFVWVIPTLLGIVIWFYLARKENGNKNVDSLNFADNSHSLWSNALAWQIAFYMGLQSFLFYVTISWLPEILHATGVSMEAAGWMLSLMQFIGLPASFFVPVLAGKYSSQRLLVVLLGISSICGYLGLLLGNSHMAMFISIVFLGIGLGGTFPLALTLLGLRSRNARQAANLSGMAQSLGYLLAAIGPMLFGFLFDITHAWTLPLITLIFITVLVITFGLGAGRNKFV</sequence>
<dbReference type="CDD" id="cd17339">
    <property type="entry name" value="MFS_NIMT_CynX_like"/>
    <property type="match status" value="1"/>
</dbReference>
<evidence type="ECO:0000256" key="3">
    <source>
        <dbReference type="ARBA" id="ARBA00022692"/>
    </source>
</evidence>
<comment type="subcellular location">
    <subcellularLocation>
        <location evidence="1">Cell membrane</location>
        <topology evidence="1">Multi-pass membrane protein</topology>
    </subcellularLocation>
</comment>
<evidence type="ECO:0000256" key="2">
    <source>
        <dbReference type="ARBA" id="ARBA00022448"/>
    </source>
</evidence>
<dbReference type="GO" id="GO:0022857">
    <property type="term" value="F:transmembrane transporter activity"/>
    <property type="evidence" value="ECO:0007669"/>
    <property type="project" value="InterPro"/>
</dbReference>
<evidence type="ECO:0000313" key="8">
    <source>
        <dbReference type="EMBL" id="GIO26463.1"/>
    </source>
</evidence>
<dbReference type="InterPro" id="IPR052524">
    <property type="entry name" value="MFS_Cyanate_Porter"/>
</dbReference>
<protein>
    <submittedName>
        <fullName evidence="8">Transporter YycB</fullName>
    </submittedName>
</protein>
<evidence type="ECO:0000256" key="5">
    <source>
        <dbReference type="ARBA" id="ARBA00023136"/>
    </source>
</evidence>
<comment type="caution">
    <text evidence="8">The sequence shown here is derived from an EMBL/GenBank/DDBJ whole genome shotgun (WGS) entry which is preliminary data.</text>
</comment>
<feature type="transmembrane region" description="Helical" evidence="6">
    <location>
        <begin position="107"/>
        <end position="125"/>
    </location>
</feature>
<dbReference type="PANTHER" id="PTHR23523">
    <property type="match status" value="1"/>
</dbReference>
<dbReference type="Pfam" id="PF07690">
    <property type="entry name" value="MFS_1"/>
    <property type="match status" value="1"/>
</dbReference>
<keyword evidence="3 6" id="KW-0812">Transmembrane</keyword>